<reference evidence="1 2" key="1">
    <citation type="submission" date="2018-06" db="EMBL/GenBank/DDBJ databases">
        <authorList>
            <consortium name="Pathogen Informatics"/>
            <person name="Doyle S."/>
        </authorList>
    </citation>
    <scope>NUCLEOTIDE SEQUENCE [LARGE SCALE GENOMIC DNA]</scope>
    <source>
        <strain evidence="1 2">NCTC13533</strain>
    </source>
</reference>
<dbReference type="AlphaFoldDB" id="A0A376E303"/>
<evidence type="ECO:0000313" key="1">
    <source>
        <dbReference type="EMBL" id="STD01279.1"/>
    </source>
</evidence>
<dbReference type="Proteomes" id="UP000255224">
    <property type="component" value="Unassembled WGS sequence"/>
</dbReference>
<accession>A0A376E303</accession>
<evidence type="ECO:0000313" key="2">
    <source>
        <dbReference type="Proteomes" id="UP000255224"/>
    </source>
</evidence>
<dbReference type="EMBL" id="UFVQ01000003">
    <property type="protein sequence ID" value="STD01279.1"/>
    <property type="molecule type" value="Genomic_DNA"/>
</dbReference>
<sequence length="64" mass="7852">MRLLIHAIENNIEHYATEVYELFIVFSNRDMLMFYDDLELDIRELLQKDFYCLVIIKKNQQLIL</sequence>
<proteinExistence type="predicted"/>
<protein>
    <submittedName>
        <fullName evidence="1">Uncharacterized protein</fullName>
    </submittedName>
</protein>
<name>A0A376E303_CHRCU</name>
<organism evidence="1 2">
    <name type="scientific">Chryseobacterium carnipullorum</name>
    <dbReference type="NCBI Taxonomy" id="1124835"/>
    <lineage>
        <taxon>Bacteria</taxon>
        <taxon>Pseudomonadati</taxon>
        <taxon>Bacteroidota</taxon>
        <taxon>Flavobacteriia</taxon>
        <taxon>Flavobacteriales</taxon>
        <taxon>Weeksellaceae</taxon>
        <taxon>Chryseobacterium group</taxon>
        <taxon>Chryseobacterium</taxon>
    </lineage>
</organism>
<gene>
    <name evidence="1" type="ORF">NCTC13533_03094</name>
</gene>